<feature type="transmembrane region" description="Helical" evidence="8">
    <location>
        <begin position="34"/>
        <end position="56"/>
    </location>
</feature>
<feature type="region of interest" description="Disordered" evidence="7">
    <location>
        <begin position="331"/>
        <end position="352"/>
    </location>
</feature>
<gene>
    <name evidence="10" type="ORF">ISF26_18430</name>
</gene>
<dbReference type="InterPro" id="IPR006694">
    <property type="entry name" value="Fatty_acid_hydroxylase"/>
</dbReference>
<dbReference type="InterPro" id="IPR051689">
    <property type="entry name" value="Sterol_desaturase/TMEM195"/>
</dbReference>
<evidence type="ECO:0000313" key="11">
    <source>
        <dbReference type="Proteomes" id="UP001054846"/>
    </source>
</evidence>
<proteinExistence type="predicted"/>
<reference evidence="10 11" key="1">
    <citation type="journal article" date="2021" name="Genome Biol. Evol.">
        <title>Complete Genome Sequencing of a Novel Gloeobacter Species from a Waterfall Cave in Mexico.</title>
        <authorList>
            <person name="Saw J.H."/>
            <person name="Cardona T."/>
            <person name="Montejano G."/>
        </authorList>
    </citation>
    <scope>NUCLEOTIDE SEQUENCE [LARGE SCALE GENOMIC DNA]</scope>
    <source>
        <strain evidence="10">MG652769</strain>
    </source>
</reference>
<dbReference type="RefSeq" id="WP_230840792.1">
    <property type="nucleotide sequence ID" value="NZ_CP063845.1"/>
</dbReference>
<name>A0ABY3PJL3_9CYAN</name>
<keyword evidence="3 8" id="KW-1133">Transmembrane helix</keyword>
<evidence type="ECO:0000256" key="5">
    <source>
        <dbReference type="ARBA" id="ARBA00023098"/>
    </source>
</evidence>
<keyword evidence="6 8" id="KW-0472">Membrane</keyword>
<feature type="compositionally biased region" description="Pro residues" evidence="7">
    <location>
        <begin position="331"/>
        <end position="346"/>
    </location>
</feature>
<keyword evidence="4" id="KW-0560">Oxidoreductase</keyword>
<feature type="transmembrane region" description="Helical" evidence="8">
    <location>
        <begin position="77"/>
        <end position="98"/>
    </location>
</feature>
<keyword evidence="2 8" id="KW-0812">Transmembrane</keyword>
<comment type="subcellular location">
    <subcellularLocation>
        <location evidence="1">Endomembrane system</location>
        <topology evidence="1">Multi-pass membrane protein</topology>
    </subcellularLocation>
</comment>
<keyword evidence="5" id="KW-0443">Lipid metabolism</keyword>
<feature type="transmembrane region" description="Helical" evidence="8">
    <location>
        <begin position="133"/>
        <end position="153"/>
    </location>
</feature>
<dbReference type="Pfam" id="PF04116">
    <property type="entry name" value="FA_hydroxylase"/>
    <property type="match status" value="1"/>
</dbReference>
<evidence type="ECO:0000256" key="8">
    <source>
        <dbReference type="SAM" id="Phobius"/>
    </source>
</evidence>
<evidence type="ECO:0000256" key="3">
    <source>
        <dbReference type="ARBA" id="ARBA00022989"/>
    </source>
</evidence>
<protein>
    <submittedName>
        <fullName evidence="10">Sterol desaturase family protein</fullName>
    </submittedName>
</protein>
<organism evidence="10 11">
    <name type="scientific">Gloeobacter morelensis MG652769</name>
    <dbReference type="NCBI Taxonomy" id="2781736"/>
    <lineage>
        <taxon>Bacteria</taxon>
        <taxon>Bacillati</taxon>
        <taxon>Cyanobacteriota</taxon>
        <taxon>Cyanophyceae</taxon>
        <taxon>Gloeobacterales</taxon>
        <taxon>Gloeobacteraceae</taxon>
        <taxon>Gloeobacter</taxon>
        <taxon>Gloeobacter morelensis</taxon>
    </lineage>
</organism>
<dbReference type="EMBL" id="CP063845">
    <property type="protein sequence ID" value="UFP93738.1"/>
    <property type="molecule type" value="Genomic_DNA"/>
</dbReference>
<evidence type="ECO:0000256" key="2">
    <source>
        <dbReference type="ARBA" id="ARBA00022692"/>
    </source>
</evidence>
<evidence type="ECO:0000256" key="6">
    <source>
        <dbReference type="ARBA" id="ARBA00023136"/>
    </source>
</evidence>
<evidence type="ECO:0000313" key="10">
    <source>
        <dbReference type="EMBL" id="UFP93738.1"/>
    </source>
</evidence>
<evidence type="ECO:0000256" key="4">
    <source>
        <dbReference type="ARBA" id="ARBA00023002"/>
    </source>
</evidence>
<dbReference type="PANTHER" id="PTHR21624:SF1">
    <property type="entry name" value="ALKYLGLYCEROL MONOOXYGENASE"/>
    <property type="match status" value="1"/>
</dbReference>
<feature type="domain" description="Fatty acid hydroxylase" evidence="9">
    <location>
        <begin position="141"/>
        <end position="281"/>
    </location>
</feature>
<dbReference type="PANTHER" id="PTHR21624">
    <property type="entry name" value="STEROL DESATURASE-RELATED PROTEIN"/>
    <property type="match status" value="1"/>
</dbReference>
<evidence type="ECO:0000256" key="1">
    <source>
        <dbReference type="ARBA" id="ARBA00004127"/>
    </source>
</evidence>
<evidence type="ECO:0000259" key="9">
    <source>
        <dbReference type="Pfam" id="PF04116"/>
    </source>
</evidence>
<keyword evidence="11" id="KW-1185">Reference proteome</keyword>
<dbReference type="Proteomes" id="UP001054846">
    <property type="component" value="Chromosome"/>
</dbReference>
<evidence type="ECO:0000256" key="7">
    <source>
        <dbReference type="SAM" id="MobiDB-lite"/>
    </source>
</evidence>
<accession>A0ABY3PJL3</accession>
<sequence length="352" mass="39545">MNPLSRVLPFLPPEFAEAIHWLGWATDHFFPLKMAALLALPLAIALAILALQVHVARTHSWPKIWADLRQAHQLTPSFRVELGLMALGMMGIVGWATALGDQGRRVTQGAVAQLLHQFYPEQWTLAALGHRSFGGTLLALVFYIALFDLILYASHRIKHSRLLWDLHKIHHSPTSFNLVFAVYNRDRSIIPTYALLDWIPFALLLPLGTPVGEATIYFAIYKVLDKARNIWIHLPFYTSFGWLDYVFVSPAVHQCHHGADTIYHGKNFGSLLSVWDVLFGTFAKPPAEPPALGIGEDGERLHRNLFAFLWLPIHDLGRTWMRTAGSLLPARRPPPKMAAPVPPVPSKEPSLK</sequence>